<feature type="transmembrane region" description="Helical" evidence="2">
    <location>
        <begin position="48"/>
        <end position="66"/>
    </location>
</feature>
<sequence length="339" mass="38651">MLVILLKPFTLFKISCMAGLRGIAIVINTWVEILSASIFFNVNIFWRFVLWTVSLITLPVRAVIALRREKQLQAQVGELQDRVESLAWDRKELQEHIRIAIKEHEVMEMMLVELEEEHEEALHKIKLLETELQDLKDENLQLKEVHGKSQWDIDTQVGAGYGYDYGQKLKNGKVTNPKDGVSLWKSDNYKVSDILMHKDRKFDARDYVKNDGASLMHQIILSDNVLGARREVAFSQSLFSAVLSLLVGMIIWEAQDPCMPLVTALFMVVGMSLRSVVQFFSTIKNKPASDTVALLSLNWFILGTLTYPTLPRVARFTVPFFTKSLESALGGFLSHPLRE</sequence>
<feature type="transmembrane region" description="Helical" evidence="2">
    <location>
        <begin position="261"/>
        <end position="280"/>
    </location>
</feature>
<evidence type="ECO:0000313" key="3">
    <source>
        <dbReference type="EMBL" id="PWA41734.1"/>
    </source>
</evidence>
<feature type="transmembrane region" description="Helical" evidence="2">
    <location>
        <begin position="238"/>
        <end position="255"/>
    </location>
</feature>
<dbReference type="EMBL" id="PKPP01012870">
    <property type="protein sequence ID" value="PWA41734.1"/>
    <property type="molecule type" value="Genomic_DNA"/>
</dbReference>
<reference evidence="3 4" key="1">
    <citation type="journal article" date="2018" name="Mol. Plant">
        <title>The genome of Artemisia annua provides insight into the evolution of Asteraceae family and artemisinin biosynthesis.</title>
        <authorList>
            <person name="Shen Q."/>
            <person name="Zhang L."/>
            <person name="Liao Z."/>
            <person name="Wang S."/>
            <person name="Yan T."/>
            <person name="Shi P."/>
            <person name="Liu M."/>
            <person name="Fu X."/>
            <person name="Pan Q."/>
            <person name="Wang Y."/>
            <person name="Lv Z."/>
            <person name="Lu X."/>
            <person name="Zhang F."/>
            <person name="Jiang W."/>
            <person name="Ma Y."/>
            <person name="Chen M."/>
            <person name="Hao X."/>
            <person name="Li L."/>
            <person name="Tang Y."/>
            <person name="Lv G."/>
            <person name="Zhou Y."/>
            <person name="Sun X."/>
            <person name="Brodelius P.E."/>
            <person name="Rose J.K.C."/>
            <person name="Tang K."/>
        </authorList>
    </citation>
    <scope>NUCLEOTIDE SEQUENCE [LARGE SCALE GENOMIC DNA]</scope>
    <source>
        <strain evidence="4">cv. Huhao1</strain>
        <tissue evidence="3">Leaf</tissue>
    </source>
</reference>
<keyword evidence="1" id="KW-0175">Coiled coil</keyword>
<organism evidence="3 4">
    <name type="scientific">Artemisia annua</name>
    <name type="common">Sweet wormwood</name>
    <dbReference type="NCBI Taxonomy" id="35608"/>
    <lineage>
        <taxon>Eukaryota</taxon>
        <taxon>Viridiplantae</taxon>
        <taxon>Streptophyta</taxon>
        <taxon>Embryophyta</taxon>
        <taxon>Tracheophyta</taxon>
        <taxon>Spermatophyta</taxon>
        <taxon>Magnoliopsida</taxon>
        <taxon>eudicotyledons</taxon>
        <taxon>Gunneridae</taxon>
        <taxon>Pentapetalae</taxon>
        <taxon>asterids</taxon>
        <taxon>campanulids</taxon>
        <taxon>Asterales</taxon>
        <taxon>Asteraceae</taxon>
        <taxon>Asteroideae</taxon>
        <taxon>Anthemideae</taxon>
        <taxon>Artemisiinae</taxon>
        <taxon>Artemisia</taxon>
    </lineage>
</organism>
<accession>A0A2U1KYE2</accession>
<evidence type="ECO:0000256" key="2">
    <source>
        <dbReference type="SAM" id="Phobius"/>
    </source>
</evidence>
<evidence type="ECO:0000313" key="4">
    <source>
        <dbReference type="Proteomes" id="UP000245207"/>
    </source>
</evidence>
<keyword evidence="4" id="KW-1185">Reference proteome</keyword>
<dbReference type="AlphaFoldDB" id="A0A2U1KYE2"/>
<dbReference type="OrthoDB" id="1937632at2759"/>
<keyword evidence="2" id="KW-1133">Transmembrane helix</keyword>
<gene>
    <name evidence="3" type="ORF">CTI12_AA551260</name>
</gene>
<dbReference type="PANTHER" id="PTHR36073:SF1">
    <property type="entry name" value="OS01G0962100 PROTEIN"/>
    <property type="match status" value="1"/>
</dbReference>
<name>A0A2U1KYE2_ARTAN</name>
<dbReference type="Proteomes" id="UP000245207">
    <property type="component" value="Unassembled WGS sequence"/>
</dbReference>
<dbReference type="PANTHER" id="PTHR36073">
    <property type="match status" value="1"/>
</dbReference>
<feature type="transmembrane region" description="Helical" evidence="2">
    <location>
        <begin position="20"/>
        <end position="42"/>
    </location>
</feature>
<feature type="coiled-coil region" evidence="1">
    <location>
        <begin position="76"/>
        <end position="145"/>
    </location>
</feature>
<proteinExistence type="predicted"/>
<keyword evidence="2" id="KW-0812">Transmembrane</keyword>
<comment type="caution">
    <text evidence="3">The sequence shown here is derived from an EMBL/GenBank/DDBJ whole genome shotgun (WGS) entry which is preliminary data.</text>
</comment>
<protein>
    <submittedName>
        <fullName evidence="3">Uncharacterized protein</fullName>
    </submittedName>
</protein>
<dbReference type="STRING" id="35608.A0A2U1KYE2"/>
<evidence type="ECO:0000256" key="1">
    <source>
        <dbReference type="SAM" id="Coils"/>
    </source>
</evidence>
<keyword evidence="2" id="KW-0472">Membrane</keyword>
<feature type="transmembrane region" description="Helical" evidence="2">
    <location>
        <begin position="292"/>
        <end position="310"/>
    </location>
</feature>